<dbReference type="InterPro" id="IPR039258">
    <property type="entry name" value="ZNF511"/>
</dbReference>
<keyword evidence="3" id="KW-1185">Reference proteome</keyword>
<dbReference type="PANTHER" id="PTHR21354">
    <property type="entry name" value="ZINC FINGER PROTEIN 511"/>
    <property type="match status" value="1"/>
</dbReference>
<dbReference type="AlphaFoldDB" id="A0AAW0UFJ1"/>
<dbReference type="SMART" id="SM00355">
    <property type="entry name" value="ZnF_C2H2"/>
    <property type="match status" value="3"/>
</dbReference>
<gene>
    <name evidence="2" type="ORF">O3P69_004429</name>
</gene>
<reference evidence="2 3" key="1">
    <citation type="submission" date="2023-03" db="EMBL/GenBank/DDBJ databases">
        <title>High-quality genome of Scylla paramamosain provides insights in environmental adaptation.</title>
        <authorList>
            <person name="Zhang L."/>
        </authorList>
    </citation>
    <scope>NUCLEOTIDE SEQUENCE [LARGE SCALE GENOMIC DNA]</scope>
    <source>
        <strain evidence="2">LZ_2023a</strain>
        <tissue evidence="2">Muscle</tissue>
    </source>
</reference>
<dbReference type="PROSITE" id="PS00028">
    <property type="entry name" value="ZINC_FINGER_C2H2_1"/>
    <property type="match status" value="3"/>
</dbReference>
<proteinExistence type="predicted"/>
<evidence type="ECO:0000259" key="1">
    <source>
        <dbReference type="PROSITE" id="PS00028"/>
    </source>
</evidence>
<comment type="caution">
    <text evidence="2">The sequence shown here is derived from an EMBL/GenBank/DDBJ whole genome shotgun (WGS) entry which is preliminary data.</text>
</comment>
<feature type="domain" description="C2H2-type" evidence="1">
    <location>
        <begin position="222"/>
        <end position="245"/>
    </location>
</feature>
<sequence length="262" mass="29539">MYLFRVSKSAISIFIPEVCTAIIRVLKEYIEEGELGLELKGELGTDLGLELKAGLEQGCENVELGLEQGCENVELGLEQGCDNVELGSRCIDFKQEVIRRMGTNDCWSYLASLGVHHYAWHDPLLAEGLAVCTPLNKTPCIDVDEEEFFHPSVDSLVCNVGGCKKTFTTVADYAAHQRSCHQHVCSSCKQSFPTHHLLDLHLLEAHDTLFQLMAEKNPQYQCFLETCQEKFRNPTERKTHCIEAHKFPSNFRFDTLGIQEAL</sequence>
<accession>A0AAW0UFJ1</accession>
<name>A0AAW0UFJ1_SCYPA</name>
<protein>
    <recommendedName>
        <fullName evidence="1">C2H2-type domain-containing protein</fullName>
    </recommendedName>
</protein>
<feature type="domain" description="C2H2-type" evidence="1">
    <location>
        <begin position="185"/>
        <end position="206"/>
    </location>
</feature>
<organism evidence="2 3">
    <name type="scientific">Scylla paramamosain</name>
    <name type="common">Mud crab</name>
    <dbReference type="NCBI Taxonomy" id="85552"/>
    <lineage>
        <taxon>Eukaryota</taxon>
        <taxon>Metazoa</taxon>
        <taxon>Ecdysozoa</taxon>
        <taxon>Arthropoda</taxon>
        <taxon>Crustacea</taxon>
        <taxon>Multicrustacea</taxon>
        <taxon>Malacostraca</taxon>
        <taxon>Eumalacostraca</taxon>
        <taxon>Eucarida</taxon>
        <taxon>Decapoda</taxon>
        <taxon>Pleocyemata</taxon>
        <taxon>Brachyura</taxon>
        <taxon>Eubrachyura</taxon>
        <taxon>Portunoidea</taxon>
        <taxon>Portunidae</taxon>
        <taxon>Portuninae</taxon>
        <taxon>Scylla</taxon>
    </lineage>
</organism>
<dbReference type="PANTHER" id="PTHR21354:SF0">
    <property type="entry name" value="ZINC FINGER PROTEIN 511"/>
    <property type="match status" value="1"/>
</dbReference>
<evidence type="ECO:0000313" key="3">
    <source>
        <dbReference type="Proteomes" id="UP001487740"/>
    </source>
</evidence>
<dbReference type="EMBL" id="JARAKH010000013">
    <property type="protein sequence ID" value="KAK8397635.1"/>
    <property type="molecule type" value="Genomic_DNA"/>
</dbReference>
<feature type="domain" description="C2H2-type" evidence="1">
    <location>
        <begin position="158"/>
        <end position="181"/>
    </location>
</feature>
<dbReference type="InterPro" id="IPR013087">
    <property type="entry name" value="Znf_C2H2_type"/>
</dbReference>
<evidence type="ECO:0000313" key="2">
    <source>
        <dbReference type="EMBL" id="KAK8397635.1"/>
    </source>
</evidence>
<dbReference type="Proteomes" id="UP001487740">
    <property type="component" value="Unassembled WGS sequence"/>
</dbReference>